<evidence type="ECO:0000313" key="1">
    <source>
        <dbReference type="EMBL" id="TEA35970.1"/>
    </source>
</evidence>
<name>A0A484GJU5_SOUCH</name>
<reference evidence="1 2" key="1">
    <citation type="journal article" date="2018" name="Genomics">
        <title>Molecular footprints of inshore aquatic adaptation in Indo-Pacific humpback dolphin (Sousa chinensis).</title>
        <authorList>
            <person name="Ming Y."/>
            <person name="Jian J."/>
            <person name="Yu F."/>
            <person name="Yu X."/>
            <person name="Wang J."/>
            <person name="Liu W."/>
        </authorList>
    </citation>
    <scope>NUCLEOTIDE SEQUENCE [LARGE SCALE GENOMIC DNA]</scope>
    <source>
        <strain evidence="1">MY-2018</strain>
        <tissue evidence="1">Skin</tissue>
    </source>
</reference>
<evidence type="ECO:0000313" key="2">
    <source>
        <dbReference type="Proteomes" id="UP000295264"/>
    </source>
</evidence>
<dbReference type="EMBL" id="QWLN02006797">
    <property type="protein sequence ID" value="TEA35970.1"/>
    <property type="molecule type" value="Genomic_DNA"/>
</dbReference>
<keyword evidence="2" id="KW-1185">Reference proteome</keyword>
<accession>A0A484GJU5</accession>
<protein>
    <submittedName>
        <fullName evidence="1">Uncharacterized protein</fullName>
    </submittedName>
</protein>
<organism evidence="1 2">
    <name type="scientific">Sousa chinensis</name>
    <name type="common">Indo-pacific humpbacked dolphin</name>
    <name type="synonym">Steno chinensis</name>
    <dbReference type="NCBI Taxonomy" id="103600"/>
    <lineage>
        <taxon>Eukaryota</taxon>
        <taxon>Metazoa</taxon>
        <taxon>Chordata</taxon>
        <taxon>Craniata</taxon>
        <taxon>Vertebrata</taxon>
        <taxon>Euteleostomi</taxon>
        <taxon>Mammalia</taxon>
        <taxon>Eutheria</taxon>
        <taxon>Laurasiatheria</taxon>
        <taxon>Artiodactyla</taxon>
        <taxon>Whippomorpha</taxon>
        <taxon>Cetacea</taxon>
        <taxon>Odontoceti</taxon>
        <taxon>Delphinidae</taxon>
        <taxon>Sousa</taxon>
    </lineage>
</organism>
<comment type="caution">
    <text evidence="1">The sequence shown here is derived from an EMBL/GenBank/DDBJ whole genome shotgun (WGS) entry which is preliminary data.</text>
</comment>
<proteinExistence type="predicted"/>
<gene>
    <name evidence="1" type="ORF">DBR06_SOUSAS810087</name>
</gene>
<dbReference type="AlphaFoldDB" id="A0A484GJU5"/>
<sequence>MSPWMGFERLDVDGNVGLFPEGETHRALSLEHPGGGPEALQTKVVLGEVKDHLFSRIAIGNPSVSQLWVRLSAVGTLSPRLKGRKKIKKQGMDFICRLFPPAVTGQGPSKIYHLSPGGLIHIRGWNSHLENPELGDPPPAQLSLSSRPLPTCPHQRGRSSCVLQHPGTLCSTQ</sequence>
<dbReference type="Proteomes" id="UP000295264">
    <property type="component" value="Unassembled WGS sequence"/>
</dbReference>